<feature type="region of interest" description="Disordered" evidence="1">
    <location>
        <begin position="1"/>
        <end position="64"/>
    </location>
</feature>
<evidence type="ECO:0000313" key="2">
    <source>
        <dbReference type="EMBL" id="CAB3227808.1"/>
    </source>
</evidence>
<gene>
    <name evidence="2" type="ORF">APLA_LOCUS3366</name>
    <name evidence="3" type="ORF">APLA_LOCUS3533</name>
</gene>
<dbReference type="Proteomes" id="UP000494106">
    <property type="component" value="Unassembled WGS sequence"/>
</dbReference>
<evidence type="ECO:0000313" key="3">
    <source>
        <dbReference type="EMBL" id="CAB3228370.1"/>
    </source>
</evidence>
<feature type="compositionally biased region" description="Basic and acidic residues" evidence="1">
    <location>
        <begin position="26"/>
        <end position="37"/>
    </location>
</feature>
<feature type="compositionally biased region" description="Pro residues" evidence="1">
    <location>
        <begin position="45"/>
        <end position="57"/>
    </location>
</feature>
<dbReference type="PANTHER" id="PTHR16524:SF2">
    <property type="entry name" value="CELL DEATH REGULATOR AVEN"/>
    <property type="match status" value="1"/>
</dbReference>
<dbReference type="EMBL" id="CADEBD010000282">
    <property type="protein sequence ID" value="CAB3228370.1"/>
    <property type="molecule type" value="Genomic_DNA"/>
</dbReference>
<evidence type="ECO:0000313" key="5">
    <source>
        <dbReference type="Proteomes" id="UP000494256"/>
    </source>
</evidence>
<dbReference type="OrthoDB" id="6338233at2759"/>
<dbReference type="InterPro" id="IPR026187">
    <property type="entry name" value="Aven"/>
</dbReference>
<dbReference type="PANTHER" id="PTHR16524">
    <property type="entry name" value="CELL DEATH REGULATOR AVEN"/>
    <property type="match status" value="1"/>
</dbReference>
<dbReference type="Proteomes" id="UP000494256">
    <property type="component" value="Unassembled WGS sequence"/>
</dbReference>
<dbReference type="EMBL" id="CADEBC010000301">
    <property type="protein sequence ID" value="CAB3227808.1"/>
    <property type="molecule type" value="Genomic_DNA"/>
</dbReference>
<dbReference type="AlphaFoldDB" id="A0A8S0Z6W6"/>
<organism evidence="3 5">
    <name type="scientific">Arctia plantaginis</name>
    <name type="common">Wood tiger moth</name>
    <name type="synonym">Phalaena plantaginis</name>
    <dbReference type="NCBI Taxonomy" id="874455"/>
    <lineage>
        <taxon>Eukaryota</taxon>
        <taxon>Metazoa</taxon>
        <taxon>Ecdysozoa</taxon>
        <taxon>Arthropoda</taxon>
        <taxon>Hexapoda</taxon>
        <taxon>Insecta</taxon>
        <taxon>Pterygota</taxon>
        <taxon>Neoptera</taxon>
        <taxon>Endopterygota</taxon>
        <taxon>Lepidoptera</taxon>
        <taxon>Glossata</taxon>
        <taxon>Ditrysia</taxon>
        <taxon>Noctuoidea</taxon>
        <taxon>Erebidae</taxon>
        <taxon>Arctiinae</taxon>
        <taxon>Arctia</taxon>
    </lineage>
</organism>
<reference evidence="4 5" key="1">
    <citation type="submission" date="2020-04" db="EMBL/GenBank/DDBJ databases">
        <authorList>
            <person name="Wallbank WR R."/>
            <person name="Pardo Diaz C."/>
            <person name="Kozak K."/>
            <person name="Martin S."/>
            <person name="Jiggins C."/>
            <person name="Moest M."/>
            <person name="Warren A I."/>
            <person name="Byers J.R.P. K."/>
            <person name="Montejo-Kovacevich G."/>
            <person name="Yen C E."/>
        </authorList>
    </citation>
    <scope>NUCLEOTIDE SEQUENCE [LARGE SCALE GENOMIC DNA]</scope>
</reference>
<proteinExistence type="predicted"/>
<name>A0A8S0Z6W6_ARCPL</name>
<feature type="compositionally biased region" description="Basic and acidic residues" evidence="1">
    <location>
        <begin position="1"/>
        <end position="18"/>
    </location>
</feature>
<accession>A0A8S0Z6W6</accession>
<comment type="caution">
    <text evidence="3">The sequence shown here is derived from an EMBL/GenBank/DDBJ whole genome shotgun (WGS) entry which is preliminary data.</text>
</comment>
<keyword evidence="4" id="KW-1185">Reference proteome</keyword>
<sequence length="410" mass="47307">MPEDSKKHDKRNSKEQRKPRQRHQQTKADKKTEKPEESMSTPKVPQKPPVNESPPPEFYKNLKRETDEILKITEEENAKYKKKEIQSNWSKYELPIESYDNIDEQENLGADYEKLIEASISAGGHFQFKHEKSWDMNTGPSQYDKYFEINMEDLNIALCTEPFYVRNCIKETLFSESDILTMKNRSMRFKQKYFSDKSYATPDSIVLDKTLNILRDSLKNTDNTSKDLVDMEIKSEKAKEEPSFEDKPALTTEINLNIKSDPDTSSDSNQIIDQNIINIQNVPYEDKPFEKTEETPISDNIVAHNDFIFRNTEKTTKPLVEKPEPTNIEISNIELVSQTEVKETSPFDTVKRAIAETKVKEATETKVPAAVDTKVVANSLVAASPMEIKKNPVFESPEDLEKWLDDYLDG</sequence>
<protein>
    <submittedName>
        <fullName evidence="3">Uncharacterized protein</fullName>
    </submittedName>
</protein>
<evidence type="ECO:0000256" key="1">
    <source>
        <dbReference type="SAM" id="MobiDB-lite"/>
    </source>
</evidence>
<dbReference type="GO" id="GO:0010972">
    <property type="term" value="P:negative regulation of G2/M transition of mitotic cell cycle"/>
    <property type="evidence" value="ECO:0007669"/>
    <property type="project" value="TreeGrafter"/>
</dbReference>
<evidence type="ECO:0000313" key="4">
    <source>
        <dbReference type="Proteomes" id="UP000494106"/>
    </source>
</evidence>